<dbReference type="AlphaFoldDB" id="X1V7S1"/>
<dbReference type="EMBL" id="BARW01030688">
    <property type="protein sequence ID" value="GAJ08641.1"/>
    <property type="molecule type" value="Genomic_DNA"/>
</dbReference>
<accession>X1V7S1</accession>
<comment type="caution">
    <text evidence="2">The sequence shown here is derived from an EMBL/GenBank/DDBJ whole genome shotgun (WGS) entry which is preliminary data.</text>
</comment>
<feature type="non-terminal residue" evidence="2">
    <location>
        <position position="1"/>
    </location>
</feature>
<protein>
    <submittedName>
        <fullName evidence="2">Uncharacterized protein</fullName>
    </submittedName>
</protein>
<evidence type="ECO:0000313" key="2">
    <source>
        <dbReference type="EMBL" id="GAJ08641.1"/>
    </source>
</evidence>
<keyword evidence="1" id="KW-1133">Transmembrane helix</keyword>
<feature type="transmembrane region" description="Helical" evidence="1">
    <location>
        <begin position="30"/>
        <end position="50"/>
    </location>
</feature>
<feature type="transmembrane region" description="Helical" evidence="1">
    <location>
        <begin position="56"/>
        <end position="75"/>
    </location>
</feature>
<keyword evidence="1" id="KW-0812">Transmembrane</keyword>
<proteinExistence type="predicted"/>
<gene>
    <name evidence="2" type="ORF">S12H4_49004</name>
</gene>
<feature type="transmembrane region" description="Helical" evidence="1">
    <location>
        <begin position="6"/>
        <end position="23"/>
    </location>
</feature>
<keyword evidence="1" id="KW-0472">Membrane</keyword>
<reference evidence="2" key="1">
    <citation type="journal article" date="2014" name="Front. Microbiol.">
        <title>High frequency of phylogenetically diverse reductive dehalogenase-homologous genes in deep subseafloor sedimentary metagenomes.</title>
        <authorList>
            <person name="Kawai M."/>
            <person name="Futagami T."/>
            <person name="Toyoda A."/>
            <person name="Takaki Y."/>
            <person name="Nishi S."/>
            <person name="Hori S."/>
            <person name="Arai W."/>
            <person name="Tsubouchi T."/>
            <person name="Morono Y."/>
            <person name="Uchiyama I."/>
            <person name="Ito T."/>
            <person name="Fujiyama A."/>
            <person name="Inagaki F."/>
            <person name="Takami H."/>
        </authorList>
    </citation>
    <scope>NUCLEOTIDE SEQUENCE</scope>
    <source>
        <strain evidence="2">Expedition CK06-06</strain>
    </source>
</reference>
<organism evidence="2">
    <name type="scientific">marine sediment metagenome</name>
    <dbReference type="NCBI Taxonomy" id="412755"/>
    <lineage>
        <taxon>unclassified sequences</taxon>
        <taxon>metagenomes</taxon>
        <taxon>ecological metagenomes</taxon>
    </lineage>
</organism>
<evidence type="ECO:0000256" key="1">
    <source>
        <dbReference type="SAM" id="Phobius"/>
    </source>
</evidence>
<name>X1V7S1_9ZZZZ</name>
<sequence>YLLPAVRMAGLLFLTIFFLRYQEWYGVVRVLFLILLVFVPFLSAAISYLYMRAYLLWAGVLTVLLFLGSLVYSFLERDV</sequence>